<evidence type="ECO:0000313" key="2">
    <source>
        <dbReference type="EMBL" id="RAG82780.1"/>
    </source>
</evidence>
<feature type="transmembrane region" description="Helical" evidence="1">
    <location>
        <begin position="472"/>
        <end position="497"/>
    </location>
</feature>
<feature type="transmembrane region" description="Helical" evidence="1">
    <location>
        <begin position="554"/>
        <end position="576"/>
    </location>
</feature>
<dbReference type="Gene3D" id="3.30.70.1320">
    <property type="entry name" value="Multidrug efflux transporter AcrB pore domain like"/>
    <property type="match status" value="1"/>
</dbReference>
<dbReference type="Pfam" id="PF00873">
    <property type="entry name" value="ACR_tran"/>
    <property type="match status" value="1"/>
</dbReference>
<dbReference type="SUPFAM" id="SSF82866">
    <property type="entry name" value="Multidrug efflux transporter AcrB transmembrane domain"/>
    <property type="match status" value="2"/>
</dbReference>
<dbReference type="OrthoDB" id="3306666at2"/>
<dbReference type="Gene3D" id="3.30.2090.10">
    <property type="entry name" value="Multidrug efflux transporter AcrB TolC docking domain, DN and DC subdomains"/>
    <property type="match status" value="2"/>
</dbReference>
<feature type="transmembrane region" description="Helical" evidence="1">
    <location>
        <begin position="387"/>
        <end position="407"/>
    </location>
</feature>
<gene>
    <name evidence="2" type="ORF">DN069_25840</name>
</gene>
<dbReference type="Gene3D" id="3.30.70.1440">
    <property type="entry name" value="Multidrug efflux transporter AcrB pore domain"/>
    <property type="match status" value="1"/>
</dbReference>
<evidence type="ECO:0000313" key="3">
    <source>
        <dbReference type="Proteomes" id="UP000248889"/>
    </source>
</evidence>
<feature type="transmembrane region" description="Helical" evidence="1">
    <location>
        <begin position="890"/>
        <end position="909"/>
    </location>
</feature>
<name>A0A2X0K686_9ACTN</name>
<dbReference type="SUPFAM" id="SSF82714">
    <property type="entry name" value="Multidrug efflux transporter AcrB TolC docking domain, DN and DC subdomains"/>
    <property type="match status" value="1"/>
</dbReference>
<reference evidence="2 3" key="1">
    <citation type="submission" date="2018-06" db="EMBL/GenBank/DDBJ databases">
        <title>Streptacidiphilus pinicola sp. nov., isolated from pine grove soil.</title>
        <authorList>
            <person name="Roh S.G."/>
            <person name="Park S."/>
            <person name="Kim M.-K."/>
            <person name="Yun B.-R."/>
            <person name="Park J."/>
            <person name="Kim M.J."/>
            <person name="Kim Y.S."/>
            <person name="Kim S.B."/>
        </authorList>
    </citation>
    <scope>NUCLEOTIDE SEQUENCE [LARGE SCALE GENOMIC DNA]</scope>
    <source>
        <strain evidence="2 3">MMS16-CNU450</strain>
    </source>
</reference>
<dbReference type="SUPFAM" id="SSF82693">
    <property type="entry name" value="Multidrug efflux transporter AcrB pore domain, PN1, PN2, PC1 and PC2 subdomains"/>
    <property type="match status" value="2"/>
</dbReference>
<dbReference type="AlphaFoldDB" id="A0A2X0K686"/>
<dbReference type="Gene3D" id="1.20.1640.10">
    <property type="entry name" value="Multidrug efflux transporter AcrB transmembrane domain"/>
    <property type="match status" value="2"/>
</dbReference>
<comment type="caution">
    <text evidence="2">The sequence shown here is derived from an EMBL/GenBank/DDBJ whole genome shotgun (WGS) entry which is preliminary data.</text>
</comment>
<dbReference type="PANTHER" id="PTHR32063:SF4">
    <property type="entry name" value="SLR6043 PROTEIN"/>
    <property type="match status" value="1"/>
</dbReference>
<feature type="transmembrane region" description="Helical" evidence="1">
    <location>
        <begin position="1022"/>
        <end position="1046"/>
    </location>
</feature>
<dbReference type="PANTHER" id="PTHR32063">
    <property type="match status" value="1"/>
</dbReference>
<evidence type="ECO:0000256" key="1">
    <source>
        <dbReference type="SAM" id="Phobius"/>
    </source>
</evidence>
<sequence>MRAIVAWSLNFRFLVVAAAVAMMTIGIASVRSTPVDVFPEFAPPQVEIQTESLGLSTSDVEQLVTVPLELAMNGMPGLSQMRSTSVPQLSSIVMVFSPTTDLLHARQLVQERLTTVRPTLPRWASPPVMLAPVSATARVLQIGMTASGNGPHGKPLTPMELSQLAYWNVKPRLLHVDGVADVSIWDQRPEAFQVQVDPKKMASQQVTLDNVERSTADALDSGALQFSTGAVVGAGGFLDGGAAPGLGGQRLPVAHQLAVQSPADLAKIPLEDQAAQGKKVTLGQIGQVTQGYQPLIGDAIINGKPGILLVVEKLPWGNTLKVTSAVDDAIKSLQPGLQGVSFDSHIFRPADFIDDSIHNLLSSLLLGFLLVVVILVLFLFEWRVALISLITIPLSLTAAVLVLRAVGATVNTMVLAGLIIALGAVVDDAIIDVENILRRLRIARRTGKDGDKASRSTARIILGASLEVRSPIVYATLIIVAAAVPIFLLHGLTAAFFRPLAFAYTLAILASMAVALTVTPALTLILLRRAPLKRFQSPLVRVLRRWYERFLNRIVARPTAAYGVFAAVVLCGALIAPQLGQSLFPTFQQRDLLIHWDAIPGTSDQEVLRTTTQLDAELRAIPGVEDFGAHIGRAPQGEEIVGINAAEVWLHISPNVDYNKTVHAVRQVVNSYPGLYRDVETYLNERIEEVLNGSKQAVTVRVYGQDLAQMRSTAQSVLGQVSSVPGVVDPHMDLSVDTPQINVEVDLAKAAKYGLKPGDVRRQAATLVAGQEMGNVFENNQVYGVYVWSIPSVRENAGAIAALPLDTPSGGHIKLSDVASVKLGPDPYLITREDNSRYIDVGANVAEGRDLSAVVSQIRAKLAANVTVPQGSHYALLGEYQERQQAQQSLLTTAALAAVAIFLLLQLAFGSWRLATLLFVTLPMALVGGLIAVWFGGAEVTIGALVGFFTVFGIAARNGILMINHCQHLETEEGMEFGPDLVVRGASERLAPILMTSLATGLALVPLVIAGDQPGREIEYPLAVVILGGLVSSTLLTLFVVPSLYLRFSRRKPREPETPLIEA</sequence>
<keyword evidence="1" id="KW-0472">Membrane</keyword>
<dbReference type="GO" id="GO:0042910">
    <property type="term" value="F:xenobiotic transmembrane transporter activity"/>
    <property type="evidence" value="ECO:0007669"/>
    <property type="project" value="TreeGrafter"/>
</dbReference>
<dbReference type="Proteomes" id="UP000248889">
    <property type="component" value="Unassembled WGS sequence"/>
</dbReference>
<dbReference type="PRINTS" id="PR00702">
    <property type="entry name" value="ACRIFLAVINRP"/>
</dbReference>
<protein>
    <submittedName>
        <fullName evidence="2">AcrB/AcrD/AcrF family protein</fullName>
    </submittedName>
</protein>
<dbReference type="InterPro" id="IPR027463">
    <property type="entry name" value="AcrB_DN_DC_subdom"/>
</dbReference>
<organism evidence="2 3">
    <name type="scientific">Streptacidiphilus pinicola</name>
    <dbReference type="NCBI Taxonomy" id="2219663"/>
    <lineage>
        <taxon>Bacteria</taxon>
        <taxon>Bacillati</taxon>
        <taxon>Actinomycetota</taxon>
        <taxon>Actinomycetes</taxon>
        <taxon>Kitasatosporales</taxon>
        <taxon>Streptomycetaceae</taxon>
        <taxon>Streptacidiphilus</taxon>
    </lineage>
</organism>
<proteinExistence type="predicted"/>
<dbReference type="InterPro" id="IPR001036">
    <property type="entry name" value="Acrflvin-R"/>
</dbReference>
<dbReference type="GO" id="GO:0005886">
    <property type="term" value="C:plasma membrane"/>
    <property type="evidence" value="ECO:0007669"/>
    <property type="project" value="TreeGrafter"/>
</dbReference>
<feature type="transmembrane region" description="Helical" evidence="1">
    <location>
        <begin position="360"/>
        <end position="380"/>
    </location>
</feature>
<feature type="transmembrane region" description="Helical" evidence="1">
    <location>
        <begin position="916"/>
        <end position="936"/>
    </location>
</feature>
<feature type="transmembrane region" description="Helical" evidence="1">
    <location>
        <begin position="990"/>
        <end position="1010"/>
    </location>
</feature>
<keyword evidence="3" id="KW-1185">Reference proteome</keyword>
<keyword evidence="1" id="KW-0812">Transmembrane</keyword>
<accession>A0A2X0K686</accession>
<feature type="transmembrane region" description="Helical" evidence="1">
    <location>
        <begin position="413"/>
        <end position="431"/>
    </location>
</feature>
<dbReference type="EMBL" id="QKYN01000104">
    <property type="protein sequence ID" value="RAG82780.1"/>
    <property type="molecule type" value="Genomic_DNA"/>
</dbReference>
<feature type="transmembrane region" description="Helical" evidence="1">
    <location>
        <begin position="942"/>
        <end position="960"/>
    </location>
</feature>
<dbReference type="Gene3D" id="3.30.70.1430">
    <property type="entry name" value="Multidrug efflux transporter AcrB pore domain"/>
    <property type="match status" value="2"/>
</dbReference>
<feature type="transmembrane region" description="Helical" evidence="1">
    <location>
        <begin position="503"/>
        <end position="527"/>
    </location>
</feature>
<keyword evidence="1" id="KW-1133">Transmembrane helix</keyword>